<dbReference type="Pfam" id="PF04749">
    <property type="entry name" value="PLAC8"/>
    <property type="match status" value="1"/>
</dbReference>
<evidence type="ECO:0000256" key="1">
    <source>
        <dbReference type="ARBA" id="ARBA00004370"/>
    </source>
</evidence>
<evidence type="ECO:0000256" key="5">
    <source>
        <dbReference type="SAM" id="MobiDB-lite"/>
    </source>
</evidence>
<dbReference type="GO" id="GO:0051762">
    <property type="term" value="P:sesquiterpene biosynthetic process"/>
    <property type="evidence" value="ECO:0007669"/>
    <property type="project" value="TreeGrafter"/>
</dbReference>
<feature type="compositionally biased region" description="Basic and acidic residues" evidence="5">
    <location>
        <begin position="355"/>
        <end position="370"/>
    </location>
</feature>
<dbReference type="AlphaFoldDB" id="A0A5J9UW90"/>
<dbReference type="EMBL" id="RWGY01000013">
    <property type="protein sequence ID" value="TVU27397.1"/>
    <property type="molecule type" value="Genomic_DNA"/>
</dbReference>
<keyword evidence="4 6" id="KW-0472">Membrane</keyword>
<evidence type="ECO:0000256" key="2">
    <source>
        <dbReference type="ARBA" id="ARBA00022692"/>
    </source>
</evidence>
<evidence type="ECO:0000256" key="6">
    <source>
        <dbReference type="SAM" id="Phobius"/>
    </source>
</evidence>
<reference evidence="7 8" key="1">
    <citation type="journal article" date="2019" name="Sci. Rep.">
        <title>A high-quality genome of Eragrostis curvula grass provides insights into Poaceae evolution and supports new strategies to enhance forage quality.</title>
        <authorList>
            <person name="Carballo J."/>
            <person name="Santos B.A.C.M."/>
            <person name="Zappacosta D."/>
            <person name="Garbus I."/>
            <person name="Selva J.P."/>
            <person name="Gallo C.A."/>
            <person name="Diaz A."/>
            <person name="Albertini E."/>
            <person name="Caccamo M."/>
            <person name="Echenique V."/>
        </authorList>
    </citation>
    <scope>NUCLEOTIDE SEQUENCE [LARGE SCALE GENOMIC DNA]</scope>
    <source>
        <strain evidence="8">cv. Victoria</strain>
        <tissue evidence="7">Leaf</tissue>
    </source>
</reference>
<feature type="compositionally biased region" description="Acidic residues" evidence="5">
    <location>
        <begin position="378"/>
        <end position="387"/>
    </location>
</feature>
<keyword evidence="8" id="KW-1185">Reference proteome</keyword>
<dbReference type="GO" id="GO:0009975">
    <property type="term" value="F:cyclase activity"/>
    <property type="evidence" value="ECO:0007669"/>
    <property type="project" value="TreeGrafter"/>
</dbReference>
<proteinExistence type="predicted"/>
<dbReference type="PANTHER" id="PTHR31045:SF16">
    <property type="entry name" value="OS12G0109633 PROTEIN"/>
    <property type="match status" value="1"/>
</dbReference>
<organism evidence="7 8">
    <name type="scientific">Eragrostis curvula</name>
    <name type="common">weeping love grass</name>
    <dbReference type="NCBI Taxonomy" id="38414"/>
    <lineage>
        <taxon>Eukaryota</taxon>
        <taxon>Viridiplantae</taxon>
        <taxon>Streptophyta</taxon>
        <taxon>Embryophyta</taxon>
        <taxon>Tracheophyta</taxon>
        <taxon>Spermatophyta</taxon>
        <taxon>Magnoliopsida</taxon>
        <taxon>Liliopsida</taxon>
        <taxon>Poales</taxon>
        <taxon>Poaceae</taxon>
        <taxon>PACMAD clade</taxon>
        <taxon>Chloridoideae</taxon>
        <taxon>Eragrostideae</taxon>
        <taxon>Eragrostidinae</taxon>
        <taxon>Eragrostis</taxon>
    </lineage>
</organism>
<dbReference type="PANTHER" id="PTHR31045">
    <property type="entry name" value="PLAC8 FAMILY PROTEIN-RELATED"/>
    <property type="match status" value="1"/>
</dbReference>
<dbReference type="GO" id="GO:0016020">
    <property type="term" value="C:membrane"/>
    <property type="evidence" value="ECO:0007669"/>
    <property type="project" value="UniProtKB-SubCell"/>
</dbReference>
<comment type="subcellular location">
    <subcellularLocation>
        <location evidence="1">Membrane</location>
    </subcellularLocation>
</comment>
<keyword evidence="3 6" id="KW-1133">Transmembrane helix</keyword>
<feature type="region of interest" description="Disordered" evidence="5">
    <location>
        <begin position="336"/>
        <end position="413"/>
    </location>
</feature>
<protein>
    <submittedName>
        <fullName evidence="7">Uncharacterized protein</fullName>
    </submittedName>
</protein>
<feature type="transmembrane region" description="Helical" evidence="6">
    <location>
        <begin position="62"/>
        <end position="80"/>
    </location>
</feature>
<evidence type="ECO:0000313" key="7">
    <source>
        <dbReference type="EMBL" id="TVU27397.1"/>
    </source>
</evidence>
<gene>
    <name evidence="7" type="ORF">EJB05_30006</name>
</gene>
<evidence type="ECO:0000256" key="3">
    <source>
        <dbReference type="ARBA" id="ARBA00022989"/>
    </source>
</evidence>
<evidence type="ECO:0000256" key="4">
    <source>
        <dbReference type="ARBA" id="ARBA00023136"/>
    </source>
</evidence>
<dbReference type="OrthoDB" id="6407410at2759"/>
<feature type="transmembrane region" description="Helical" evidence="6">
    <location>
        <begin position="26"/>
        <end position="50"/>
    </location>
</feature>
<dbReference type="NCBIfam" id="TIGR01571">
    <property type="entry name" value="A_thal_Cys_rich"/>
    <property type="match status" value="1"/>
</dbReference>
<sequence length="413" mass="44687">MENKRVLPTYNVAGDGGGLRRERLHVAFVVALLHVTCLAQYAYCALFWFFDSAARPDWAVNFCMAFGLAAPVAAALYMVYGPLGRRKAVAVLPGSASTSDEEDDGCKNNNRNNRVVVAAPEWAGGLLDLGDDPTVAALSVSCTWCVFGWNMERLGMGNMYVHVFTFALLCAAPVLVFAVAALNIHDATLGYLVGASGALLSVLGLLYGGYWRAQMRRRFGLPADRSAVCGGRPALADYGKWLLCAPCALAQEVRTANLYDVEDGRLYLRQDDSGEEVSVSVSPEEETPAMAPLRREGCVAPLMAQKVDAPPVVPVIIDKMHNATRGNAARLLHASQYEQGEAVDRDEGTMEEDGEHTTDMEEDSQGRGADKAGCGDQQTEEQDDGTDVDVWYEQPRDWGHVKLGGQYGGSAHE</sequence>
<feature type="transmembrane region" description="Helical" evidence="6">
    <location>
        <begin position="159"/>
        <end position="182"/>
    </location>
</feature>
<feature type="transmembrane region" description="Helical" evidence="6">
    <location>
        <begin position="188"/>
        <end position="210"/>
    </location>
</feature>
<keyword evidence="2 6" id="KW-0812">Transmembrane</keyword>
<feature type="non-terminal residue" evidence="7">
    <location>
        <position position="1"/>
    </location>
</feature>
<accession>A0A5J9UW90</accession>
<evidence type="ECO:0000313" key="8">
    <source>
        <dbReference type="Proteomes" id="UP000324897"/>
    </source>
</evidence>
<dbReference type="InterPro" id="IPR006461">
    <property type="entry name" value="PLAC_motif_containing"/>
</dbReference>
<name>A0A5J9UW90_9POAL</name>
<dbReference type="Gramene" id="TVU27397">
    <property type="protein sequence ID" value="TVU27397"/>
    <property type="gene ID" value="EJB05_30006"/>
</dbReference>
<dbReference type="Proteomes" id="UP000324897">
    <property type="component" value="Chromosome 2"/>
</dbReference>
<comment type="caution">
    <text evidence="7">The sequence shown here is derived from an EMBL/GenBank/DDBJ whole genome shotgun (WGS) entry which is preliminary data.</text>
</comment>